<dbReference type="PANTHER" id="PTHR32301">
    <property type="entry name" value="COUNTIN RECEPTOR CNR3-RELATED"/>
    <property type="match status" value="1"/>
</dbReference>
<evidence type="ECO:0000313" key="1">
    <source>
        <dbReference type="EMBL" id="ADW16713.1"/>
    </source>
</evidence>
<reference evidence="1 2" key="1">
    <citation type="journal article" date="2011" name="Stand. Genomic Sci.">
        <title>Complete genome sequence of Desulfobulbus propionicus type strain (1pr3).</title>
        <authorList>
            <person name="Pagani I."/>
            <person name="Lapidus A."/>
            <person name="Nolan M."/>
            <person name="Lucas S."/>
            <person name="Hammon N."/>
            <person name="Deshpande S."/>
            <person name="Cheng J.F."/>
            <person name="Chertkov O."/>
            <person name="Davenport K."/>
            <person name="Tapia R."/>
            <person name="Han C."/>
            <person name="Goodwin L."/>
            <person name="Pitluck S."/>
            <person name="Liolios K."/>
            <person name="Mavromatis K."/>
            <person name="Ivanova N."/>
            <person name="Mikhailova N."/>
            <person name="Pati A."/>
            <person name="Chen A."/>
            <person name="Palaniappan K."/>
            <person name="Land M."/>
            <person name="Hauser L."/>
            <person name="Chang Y.J."/>
            <person name="Jeffries C.D."/>
            <person name="Detter J.C."/>
            <person name="Brambilla E."/>
            <person name="Kannan K.P."/>
            <person name="Djao O.D."/>
            <person name="Rohde M."/>
            <person name="Pukall R."/>
            <person name="Spring S."/>
            <person name="Goker M."/>
            <person name="Sikorski J."/>
            <person name="Woyke T."/>
            <person name="Bristow J."/>
            <person name="Eisen J.A."/>
            <person name="Markowitz V."/>
            <person name="Hugenholtz P."/>
            <person name="Kyrpides N.C."/>
            <person name="Klenk H.P."/>
        </authorList>
    </citation>
    <scope>NUCLEOTIDE SEQUENCE [LARGE SCALE GENOMIC DNA]</scope>
    <source>
        <strain evidence="2">ATCC 33891 / DSM 2032 / 1pr3</strain>
    </source>
</reference>
<sequence>MNMTDHDLIVFLHIPMVLGASAKNYFRGNCTGSVLWLGEDFTRDDLIKWDDQKFQYANVIGGHFSYSLTTGIKKGKIYVSIITDPIIRAINLYRYIQNTNSHHLHIDAKKQSMQSLIENNPIFRSQINNLQVKFLSGLSIDLQHKGNFQTALDNINNNNFYVASEDNVQTLFNRLFSDIDGNFLYNFSLIRNYNQSDKIDELFNDESLIDKINSLNDEDKKLFNYFNKPGLIVTPEGTVSEHPDSSHLPEKLVFMHIPKTGGTSLHDILTNLVHPELICPERYNTLKFFDHNYLNQYFFFSGHYDWESVSNIPGKKKIFTILREPKARILSLYHFWRSHTWKVIEEKNLGGPRLAKTLDLVDFLASEDPGIVGNIDNALVRNLIGPVYIGPDRGFLYPSDEVVQRALRNLEAMVVVGVLENPDYGITHVLNKLDLPVPAMIPRSRDSTKFAEQPNMEFVEKQPVSEEAEELLKKLTVFDRIIYEHYYRKYSSNLIND</sequence>
<proteinExistence type="predicted"/>
<dbReference type="Gene3D" id="3.40.50.300">
    <property type="entry name" value="P-loop containing nucleotide triphosphate hydrolases"/>
    <property type="match status" value="2"/>
</dbReference>
<dbReference type="PANTHER" id="PTHR32301:SF8">
    <property type="entry name" value="SULFOTRANSFERASE DOMAIN-CONTAINING PROTEIN"/>
    <property type="match status" value="1"/>
</dbReference>
<dbReference type="GO" id="GO:0016020">
    <property type="term" value="C:membrane"/>
    <property type="evidence" value="ECO:0007669"/>
    <property type="project" value="InterPro"/>
</dbReference>
<dbReference type="InterPro" id="IPR027417">
    <property type="entry name" value="P-loop_NTPase"/>
</dbReference>
<dbReference type="RefSeq" id="WP_015723260.1">
    <property type="nucleotide sequence ID" value="NC_014972.1"/>
</dbReference>
<dbReference type="AlphaFoldDB" id="A0A7U3YJT5"/>
<dbReference type="GO" id="GO:0008146">
    <property type="term" value="F:sulfotransferase activity"/>
    <property type="evidence" value="ECO:0007669"/>
    <property type="project" value="InterPro"/>
</dbReference>
<dbReference type="KEGG" id="dpr:Despr_0533"/>
<evidence type="ECO:0008006" key="3">
    <source>
        <dbReference type="Google" id="ProtNLM"/>
    </source>
</evidence>
<gene>
    <name evidence="1" type="ordered locus">Despr_0533</name>
</gene>
<dbReference type="Pfam" id="PF03567">
    <property type="entry name" value="Sulfotransfer_2"/>
    <property type="match status" value="1"/>
</dbReference>
<keyword evidence="2" id="KW-1185">Reference proteome</keyword>
<organism evidence="1 2">
    <name type="scientific">Desulfobulbus propionicus (strain ATCC 33891 / DSM 2032 / VKM B-1956 / 1pr3)</name>
    <dbReference type="NCBI Taxonomy" id="577650"/>
    <lineage>
        <taxon>Bacteria</taxon>
        <taxon>Pseudomonadati</taxon>
        <taxon>Thermodesulfobacteriota</taxon>
        <taxon>Desulfobulbia</taxon>
        <taxon>Desulfobulbales</taxon>
        <taxon>Desulfobulbaceae</taxon>
        <taxon>Desulfobulbus</taxon>
    </lineage>
</organism>
<accession>A0A7U3YJT5</accession>
<protein>
    <recommendedName>
        <fullName evidence="3">Sulfotransferase domain-containing protein</fullName>
    </recommendedName>
</protein>
<name>A0A7U3YJT5_DESPD</name>
<dbReference type="InterPro" id="IPR005331">
    <property type="entry name" value="Sulfotransferase"/>
</dbReference>
<dbReference type="SUPFAM" id="SSF52540">
    <property type="entry name" value="P-loop containing nucleoside triphosphate hydrolases"/>
    <property type="match status" value="1"/>
</dbReference>
<dbReference type="Proteomes" id="UP000006365">
    <property type="component" value="Chromosome"/>
</dbReference>
<evidence type="ECO:0000313" key="2">
    <source>
        <dbReference type="Proteomes" id="UP000006365"/>
    </source>
</evidence>
<dbReference type="InterPro" id="IPR053259">
    <property type="entry name" value="Golvesin-related_Golgi"/>
</dbReference>
<dbReference type="EMBL" id="CP002364">
    <property type="protein sequence ID" value="ADW16713.1"/>
    <property type="molecule type" value="Genomic_DNA"/>
</dbReference>